<feature type="transmembrane region" description="Helical" evidence="2">
    <location>
        <begin position="77"/>
        <end position="96"/>
    </location>
</feature>
<organism evidence="4 5">
    <name type="scientific">Actinophytocola oryzae</name>
    <dbReference type="NCBI Taxonomy" id="502181"/>
    <lineage>
        <taxon>Bacteria</taxon>
        <taxon>Bacillati</taxon>
        <taxon>Actinomycetota</taxon>
        <taxon>Actinomycetes</taxon>
        <taxon>Pseudonocardiales</taxon>
        <taxon>Pseudonocardiaceae</taxon>
    </lineage>
</organism>
<dbReference type="AlphaFoldDB" id="A0A4R7UXC9"/>
<keyword evidence="2" id="KW-0812">Transmembrane</keyword>
<dbReference type="OrthoDB" id="3638602at2"/>
<keyword evidence="3" id="KW-0732">Signal</keyword>
<keyword evidence="5" id="KW-1185">Reference proteome</keyword>
<evidence type="ECO:0000313" key="4">
    <source>
        <dbReference type="EMBL" id="TDV41469.1"/>
    </source>
</evidence>
<comment type="caution">
    <text evidence="4">The sequence shown here is derived from an EMBL/GenBank/DDBJ whole genome shotgun (WGS) entry which is preliminary data.</text>
</comment>
<evidence type="ECO:0000256" key="3">
    <source>
        <dbReference type="SAM" id="SignalP"/>
    </source>
</evidence>
<dbReference type="Proteomes" id="UP000294927">
    <property type="component" value="Unassembled WGS sequence"/>
</dbReference>
<evidence type="ECO:0000313" key="5">
    <source>
        <dbReference type="Proteomes" id="UP000294927"/>
    </source>
</evidence>
<feature type="region of interest" description="Disordered" evidence="1">
    <location>
        <begin position="32"/>
        <end position="73"/>
    </location>
</feature>
<evidence type="ECO:0000256" key="2">
    <source>
        <dbReference type="SAM" id="Phobius"/>
    </source>
</evidence>
<name>A0A4R7UXC9_9PSEU</name>
<proteinExistence type="predicted"/>
<evidence type="ECO:0008006" key="6">
    <source>
        <dbReference type="Google" id="ProtNLM"/>
    </source>
</evidence>
<reference evidence="4 5" key="1">
    <citation type="submission" date="2019-03" db="EMBL/GenBank/DDBJ databases">
        <title>Genomic Encyclopedia of Archaeal and Bacterial Type Strains, Phase II (KMG-II): from individual species to whole genera.</title>
        <authorList>
            <person name="Goeker M."/>
        </authorList>
    </citation>
    <scope>NUCLEOTIDE SEQUENCE [LARGE SCALE GENOMIC DNA]</scope>
    <source>
        <strain evidence="4 5">DSM 45499</strain>
    </source>
</reference>
<protein>
    <recommendedName>
        <fullName evidence="6">MYXO-CTERM domain-containing protein</fullName>
    </recommendedName>
</protein>
<gene>
    <name evidence="4" type="ORF">CLV71_120159</name>
</gene>
<keyword evidence="2" id="KW-1133">Transmembrane helix</keyword>
<sequence>MRSAFRLLVVTLTSLIVALLPVHAFAESHPSSSEYGLVAGQPPATPPPGQPTATTAPTVDLDPAETEADRSENKRKIVMGVTSIVLVGIVIWGRSIKRKKAKAG</sequence>
<evidence type="ECO:0000256" key="1">
    <source>
        <dbReference type="SAM" id="MobiDB-lite"/>
    </source>
</evidence>
<keyword evidence="2" id="KW-0472">Membrane</keyword>
<feature type="signal peptide" evidence="3">
    <location>
        <begin position="1"/>
        <end position="26"/>
    </location>
</feature>
<dbReference type="RefSeq" id="WP_133907821.1">
    <property type="nucleotide sequence ID" value="NZ_SOCP01000020.1"/>
</dbReference>
<dbReference type="EMBL" id="SOCP01000020">
    <property type="protein sequence ID" value="TDV41469.1"/>
    <property type="molecule type" value="Genomic_DNA"/>
</dbReference>
<feature type="chain" id="PRO_5020684281" description="MYXO-CTERM domain-containing protein" evidence="3">
    <location>
        <begin position="27"/>
        <end position="104"/>
    </location>
</feature>
<accession>A0A4R7UXC9</accession>